<evidence type="ECO:0000256" key="1">
    <source>
        <dbReference type="ARBA" id="ARBA00004141"/>
    </source>
</evidence>
<dbReference type="PIRSF" id="PIRSF023381">
    <property type="entry name" value="MannP-dilichol_defect-1p"/>
    <property type="match status" value="1"/>
</dbReference>
<keyword evidence="5 9" id="KW-1133">Transmembrane helix</keyword>
<dbReference type="WBParaSite" id="L893_g3094.t1">
    <property type="protein sequence ID" value="L893_g3094.t1"/>
    <property type="gene ID" value="L893_g3094"/>
</dbReference>
<keyword evidence="11" id="KW-1185">Reference proteome</keyword>
<dbReference type="GO" id="GO:0009312">
    <property type="term" value="P:oligosaccharide biosynthetic process"/>
    <property type="evidence" value="ECO:0007669"/>
    <property type="project" value="TreeGrafter"/>
</dbReference>
<dbReference type="GO" id="GO:0016020">
    <property type="term" value="C:membrane"/>
    <property type="evidence" value="ECO:0007669"/>
    <property type="project" value="UniProtKB-SubCell"/>
</dbReference>
<evidence type="ECO:0000256" key="2">
    <source>
        <dbReference type="ARBA" id="ARBA00022448"/>
    </source>
</evidence>
<keyword evidence="6 9" id="KW-0472">Membrane</keyword>
<accession>A0A1I7ZXN8</accession>
<evidence type="ECO:0000256" key="8">
    <source>
        <dbReference type="ARBA" id="ARBA00067517"/>
    </source>
</evidence>
<evidence type="ECO:0000256" key="5">
    <source>
        <dbReference type="ARBA" id="ARBA00022989"/>
    </source>
</evidence>
<feature type="transmembrane region" description="Helical" evidence="10">
    <location>
        <begin position="183"/>
        <end position="200"/>
    </location>
</feature>
<feature type="transmembrane region" description="Helical" evidence="10">
    <location>
        <begin position="212"/>
        <end position="233"/>
    </location>
</feature>
<dbReference type="Gene3D" id="1.20.1280.290">
    <property type="match status" value="2"/>
</dbReference>
<keyword evidence="3 9" id="KW-0812">Transmembrane</keyword>
<protein>
    <recommendedName>
        <fullName evidence="8 9">Mannose-P-dolichol utilization defect 1 protein homolog</fullName>
    </recommendedName>
</protein>
<dbReference type="AlphaFoldDB" id="A0A1I7ZXN8"/>
<feature type="transmembrane region" description="Helical" evidence="10">
    <location>
        <begin position="153"/>
        <end position="171"/>
    </location>
</feature>
<feature type="transmembrane region" description="Helical" evidence="10">
    <location>
        <begin position="78"/>
        <end position="98"/>
    </location>
</feature>
<evidence type="ECO:0000256" key="6">
    <source>
        <dbReference type="ARBA" id="ARBA00023136"/>
    </source>
</evidence>
<dbReference type="FunFam" id="1.20.1280.290:FF:000006">
    <property type="entry name" value="mannose-P-dolichol utilization defect 1 protein"/>
    <property type="match status" value="1"/>
</dbReference>
<sequence>MSLAQKYFQDAVQFVFPGKCFDKMVIELNPIDPQCLPIVVSRLLGLAITAGSLLLFVPQIIKIYASKSGAGISLPSQLLGLLACAGTAAYSFESGFVFSQWGDSFFVAVQTVVIIMQILYYSDASAYAFAFLAFCWAMTFAVVGHHIPFEVLTFIQASTIPIVIVAKGIQIIENFRQGSTGQLSLISVLLQFGGCVARVFTSLQETGDNLIIVNFAIATLLNGVILSQVLYYWSKEPRTRAKLE</sequence>
<evidence type="ECO:0000256" key="9">
    <source>
        <dbReference type="PIRNR" id="PIRNR023381"/>
    </source>
</evidence>
<feature type="transmembrane region" description="Helical" evidence="10">
    <location>
        <begin position="104"/>
        <end position="121"/>
    </location>
</feature>
<comment type="subcellular location">
    <subcellularLocation>
        <location evidence="1 9">Membrane</location>
        <topology evidence="1 9">Multi-pass membrane protein</topology>
    </subcellularLocation>
</comment>
<comment type="similarity">
    <text evidence="7 9">Belongs to the MPDU1 (TC 2.A.43.3) family.</text>
</comment>
<evidence type="ECO:0000256" key="3">
    <source>
        <dbReference type="ARBA" id="ARBA00022692"/>
    </source>
</evidence>
<reference evidence="12" key="1">
    <citation type="submission" date="2016-11" db="UniProtKB">
        <authorList>
            <consortium name="WormBaseParasite"/>
        </authorList>
    </citation>
    <scope>IDENTIFICATION</scope>
</reference>
<dbReference type="InterPro" id="IPR006603">
    <property type="entry name" value="PQ-loop_rpt"/>
</dbReference>
<evidence type="ECO:0000313" key="12">
    <source>
        <dbReference type="WBParaSite" id="L893_g3094.t1"/>
    </source>
</evidence>
<dbReference type="SMART" id="SM00679">
    <property type="entry name" value="CTNS"/>
    <property type="match status" value="2"/>
</dbReference>
<dbReference type="Pfam" id="PF04193">
    <property type="entry name" value="PQ-loop"/>
    <property type="match status" value="2"/>
</dbReference>
<organism evidence="11 12">
    <name type="scientific">Steinernema glaseri</name>
    <dbReference type="NCBI Taxonomy" id="37863"/>
    <lineage>
        <taxon>Eukaryota</taxon>
        <taxon>Metazoa</taxon>
        <taxon>Ecdysozoa</taxon>
        <taxon>Nematoda</taxon>
        <taxon>Chromadorea</taxon>
        <taxon>Rhabditida</taxon>
        <taxon>Tylenchina</taxon>
        <taxon>Panagrolaimomorpha</taxon>
        <taxon>Strongyloidoidea</taxon>
        <taxon>Steinernematidae</taxon>
        <taxon>Steinernema</taxon>
    </lineage>
</organism>
<dbReference type="Proteomes" id="UP000095287">
    <property type="component" value="Unplaced"/>
</dbReference>
<evidence type="ECO:0000256" key="10">
    <source>
        <dbReference type="SAM" id="Phobius"/>
    </source>
</evidence>
<dbReference type="PANTHER" id="PTHR12226:SF2">
    <property type="entry name" value="MANNOSE-P-DOLICHOL UTILIZATION DEFECT 1 PROTEIN"/>
    <property type="match status" value="1"/>
</dbReference>
<dbReference type="InterPro" id="IPR016817">
    <property type="entry name" value="MannP-dilichol_defect-1"/>
</dbReference>
<feature type="transmembrane region" description="Helical" evidence="10">
    <location>
        <begin position="38"/>
        <end position="57"/>
    </location>
</feature>
<name>A0A1I7ZXN8_9BILA</name>
<evidence type="ECO:0000313" key="11">
    <source>
        <dbReference type="Proteomes" id="UP000095287"/>
    </source>
</evidence>
<evidence type="ECO:0000256" key="4">
    <source>
        <dbReference type="ARBA" id="ARBA00022737"/>
    </source>
</evidence>
<proteinExistence type="inferred from homology"/>
<evidence type="ECO:0000256" key="7">
    <source>
        <dbReference type="ARBA" id="ARBA00038475"/>
    </source>
</evidence>
<keyword evidence="4" id="KW-0677">Repeat</keyword>
<keyword evidence="2" id="KW-0813">Transport</keyword>
<dbReference type="PANTHER" id="PTHR12226">
    <property type="entry name" value="MANNOSE-P-DOLICHOL UTILIZATION DEFECT 1 LEC35 -RELATED"/>
    <property type="match status" value="1"/>
</dbReference>
<feature type="transmembrane region" description="Helical" evidence="10">
    <location>
        <begin position="128"/>
        <end position="147"/>
    </location>
</feature>